<accession>A0AA88YRM5</accession>
<sequence>MKSIHKVCGGPWGGQAVDEEFRKCIQKVFGGDVLFEFRKRYRSKYLEFFRDFELKKRQAKLASDSKVALRVPAELCDLLEDTTKCSLKENLSNSTFRDRIDAVGDKLLFHKDEFNALFSGAMENIQDHMNTIFDDARCQNLTGILLVGGFAESEMVIETLRKTFPAQKFIVPSEAGLSVVKGAVLYGHDPDIICARTCRYTYGTSVAEPFRDGIDPLQKRTKISGLYMCNGRFAKTFTIGDLVNIGDKKSISIYIDYKDEKRQILRYKPIDWDVLISTTKDPTYSDEDGITKLGEIVIPLVDTEKPWPEQFGCTVYMEIAGTEIEVTCKLDTGESVKGSFEFLIK</sequence>
<proteinExistence type="predicted"/>
<comment type="caution">
    <text evidence="1">The sequence shown here is derived from an EMBL/GenBank/DDBJ whole genome shotgun (WGS) entry which is preliminary data.</text>
</comment>
<organism evidence="1 2">
    <name type="scientific">Pinctada imbricata</name>
    <name type="common">Atlantic pearl-oyster</name>
    <name type="synonym">Pinctada martensii</name>
    <dbReference type="NCBI Taxonomy" id="66713"/>
    <lineage>
        <taxon>Eukaryota</taxon>
        <taxon>Metazoa</taxon>
        <taxon>Spiralia</taxon>
        <taxon>Lophotrochozoa</taxon>
        <taxon>Mollusca</taxon>
        <taxon>Bivalvia</taxon>
        <taxon>Autobranchia</taxon>
        <taxon>Pteriomorphia</taxon>
        <taxon>Pterioida</taxon>
        <taxon>Pterioidea</taxon>
        <taxon>Pteriidae</taxon>
        <taxon>Pinctada</taxon>
    </lineage>
</organism>
<dbReference type="AlphaFoldDB" id="A0AA88YRM5"/>
<reference evidence="1" key="1">
    <citation type="submission" date="2019-08" db="EMBL/GenBank/DDBJ databases">
        <title>The improved chromosome-level genome for the pearl oyster Pinctada fucata martensii using PacBio sequencing and Hi-C.</title>
        <authorList>
            <person name="Zheng Z."/>
        </authorList>
    </citation>
    <scope>NUCLEOTIDE SEQUENCE</scope>
    <source>
        <strain evidence="1">ZZ-2019</strain>
        <tissue evidence="1">Adductor muscle</tissue>
    </source>
</reference>
<keyword evidence="2" id="KW-1185">Reference proteome</keyword>
<protein>
    <submittedName>
        <fullName evidence="1">Uncharacterized protein</fullName>
    </submittedName>
</protein>
<name>A0AA88YRM5_PINIB</name>
<dbReference type="Gene3D" id="3.90.640.10">
    <property type="entry name" value="Actin, Chain A, domain 4"/>
    <property type="match status" value="1"/>
</dbReference>
<gene>
    <name evidence="1" type="ORF">FSP39_016597</name>
</gene>
<dbReference type="SUPFAM" id="SSF53067">
    <property type="entry name" value="Actin-like ATPase domain"/>
    <property type="match status" value="1"/>
</dbReference>
<evidence type="ECO:0000313" key="1">
    <source>
        <dbReference type="EMBL" id="KAK3103116.1"/>
    </source>
</evidence>
<dbReference type="PANTHER" id="PTHR14187">
    <property type="entry name" value="ALPHA KINASE/ELONGATION FACTOR 2 KINASE"/>
    <property type="match status" value="1"/>
</dbReference>
<dbReference type="PANTHER" id="PTHR14187:SF5">
    <property type="entry name" value="HEAT SHOCK 70 KDA PROTEIN 12A"/>
    <property type="match status" value="1"/>
</dbReference>
<dbReference type="EMBL" id="VSWD01000005">
    <property type="protein sequence ID" value="KAK3103116.1"/>
    <property type="molecule type" value="Genomic_DNA"/>
</dbReference>
<dbReference type="InterPro" id="IPR043129">
    <property type="entry name" value="ATPase_NBD"/>
</dbReference>
<dbReference type="Gene3D" id="3.30.420.40">
    <property type="match status" value="2"/>
</dbReference>
<dbReference type="Proteomes" id="UP001186944">
    <property type="component" value="Unassembled WGS sequence"/>
</dbReference>
<evidence type="ECO:0000313" key="2">
    <source>
        <dbReference type="Proteomes" id="UP001186944"/>
    </source>
</evidence>